<accession>A0ABD3KL30</accession>
<gene>
    <name evidence="7" type="ORF">ACJRO7_020419</name>
</gene>
<keyword evidence="3" id="KW-0862">Zinc</keyword>
<evidence type="ECO:0000256" key="4">
    <source>
        <dbReference type="PROSITE-ProRule" id="PRU01131"/>
    </source>
</evidence>
<reference evidence="7 8" key="1">
    <citation type="submission" date="2024-11" db="EMBL/GenBank/DDBJ databases">
        <title>Chromosome-level genome assembly of Eucalyptus globulus Labill. provides insights into its genome evolution.</title>
        <authorList>
            <person name="Li X."/>
        </authorList>
    </citation>
    <scope>NUCLEOTIDE SEQUENCE [LARGE SCALE GENOMIC DNA]</scope>
    <source>
        <strain evidence="7">CL2024</strain>
        <tissue evidence="7">Fresh tender leaves</tissue>
    </source>
</reference>
<dbReference type="GO" id="GO:0008270">
    <property type="term" value="F:zinc ion binding"/>
    <property type="evidence" value="ECO:0007669"/>
    <property type="project" value="UniProtKB-KW"/>
</dbReference>
<evidence type="ECO:0000313" key="8">
    <source>
        <dbReference type="Proteomes" id="UP001634007"/>
    </source>
</evidence>
<dbReference type="Pfam" id="PF04570">
    <property type="entry name" value="zf-FLZ"/>
    <property type="match status" value="1"/>
</dbReference>
<proteinExistence type="inferred from homology"/>
<evidence type="ECO:0000256" key="5">
    <source>
        <dbReference type="SAM" id="MobiDB-lite"/>
    </source>
</evidence>
<sequence length="84" mass="9153">MAASLTAAILYCAGCKGRHYEPHFLQSCFLCYKSLGFNSDIFLYREKAGRGHPSSRSSSPSFLSRKSESSKRSKAVRSGTVAVA</sequence>
<feature type="compositionally biased region" description="Low complexity" evidence="5">
    <location>
        <begin position="54"/>
        <end position="64"/>
    </location>
</feature>
<evidence type="ECO:0000256" key="3">
    <source>
        <dbReference type="ARBA" id="ARBA00022771"/>
    </source>
</evidence>
<dbReference type="AlphaFoldDB" id="A0ABD3KL30"/>
<dbReference type="PROSITE" id="PS51795">
    <property type="entry name" value="ZF_FLZ"/>
    <property type="match status" value="1"/>
</dbReference>
<organism evidence="7 8">
    <name type="scientific">Eucalyptus globulus</name>
    <name type="common">Tasmanian blue gum</name>
    <dbReference type="NCBI Taxonomy" id="34317"/>
    <lineage>
        <taxon>Eukaryota</taxon>
        <taxon>Viridiplantae</taxon>
        <taxon>Streptophyta</taxon>
        <taxon>Embryophyta</taxon>
        <taxon>Tracheophyta</taxon>
        <taxon>Spermatophyta</taxon>
        <taxon>Magnoliopsida</taxon>
        <taxon>eudicotyledons</taxon>
        <taxon>Gunneridae</taxon>
        <taxon>Pentapetalae</taxon>
        <taxon>rosids</taxon>
        <taxon>malvids</taxon>
        <taxon>Myrtales</taxon>
        <taxon>Myrtaceae</taxon>
        <taxon>Myrtoideae</taxon>
        <taxon>Eucalypteae</taxon>
        <taxon>Eucalyptus</taxon>
    </lineage>
</organism>
<evidence type="ECO:0000313" key="7">
    <source>
        <dbReference type="EMBL" id="KAL3739019.1"/>
    </source>
</evidence>
<evidence type="ECO:0000256" key="2">
    <source>
        <dbReference type="ARBA" id="ARBA00022723"/>
    </source>
</evidence>
<feature type="zinc finger region" description="FLZ-type" evidence="4">
    <location>
        <begin position="23"/>
        <end position="84"/>
    </location>
</feature>
<evidence type="ECO:0000259" key="6">
    <source>
        <dbReference type="PROSITE" id="PS51795"/>
    </source>
</evidence>
<comment type="caution">
    <text evidence="7">The sequence shown here is derived from an EMBL/GenBank/DDBJ whole genome shotgun (WGS) entry which is preliminary data.</text>
</comment>
<comment type="similarity">
    <text evidence="1">Belongs to the FLZ family.</text>
</comment>
<keyword evidence="8" id="KW-1185">Reference proteome</keyword>
<feature type="domain" description="FLZ-type" evidence="6">
    <location>
        <begin position="23"/>
        <end position="84"/>
    </location>
</feature>
<feature type="region of interest" description="Disordered" evidence="5">
    <location>
        <begin position="49"/>
        <end position="84"/>
    </location>
</feature>
<keyword evidence="3" id="KW-0863">Zinc-finger</keyword>
<dbReference type="EMBL" id="JBJKBG010000005">
    <property type="protein sequence ID" value="KAL3739019.1"/>
    <property type="molecule type" value="Genomic_DNA"/>
</dbReference>
<name>A0ABD3KL30_EUCGL</name>
<dbReference type="InterPro" id="IPR007650">
    <property type="entry name" value="Zf-FLZ_dom"/>
</dbReference>
<keyword evidence="2" id="KW-0479">Metal-binding</keyword>
<dbReference type="Proteomes" id="UP001634007">
    <property type="component" value="Unassembled WGS sequence"/>
</dbReference>
<protein>
    <recommendedName>
        <fullName evidence="6">FLZ-type domain-containing protein</fullName>
    </recommendedName>
</protein>
<evidence type="ECO:0000256" key="1">
    <source>
        <dbReference type="ARBA" id="ARBA00009374"/>
    </source>
</evidence>